<dbReference type="Gene3D" id="3.90.550.10">
    <property type="entry name" value="Spore Coat Polysaccharide Biosynthesis Protein SpsA, Chain A"/>
    <property type="match status" value="1"/>
</dbReference>
<evidence type="ECO:0000259" key="1">
    <source>
        <dbReference type="Pfam" id="PF00535"/>
    </source>
</evidence>
<dbReference type="EMBL" id="JABFFQ010000005">
    <property type="protein sequence ID" value="MDV4343093.1"/>
    <property type="molecule type" value="Genomic_DNA"/>
</dbReference>
<feature type="domain" description="Glycosyltransferase 2-like" evidence="1">
    <location>
        <begin position="8"/>
        <end position="129"/>
    </location>
</feature>
<proteinExistence type="predicted"/>
<gene>
    <name evidence="2" type="ORF">HL657_07920</name>
</gene>
<evidence type="ECO:0000313" key="3">
    <source>
        <dbReference type="Proteomes" id="UP001273768"/>
    </source>
</evidence>
<evidence type="ECO:0000313" key="2">
    <source>
        <dbReference type="EMBL" id="MDV4343093.1"/>
    </source>
</evidence>
<reference evidence="2 3" key="1">
    <citation type="submission" date="2020-05" db="EMBL/GenBank/DDBJ databases">
        <title>Isolation and characterization of methanoarchaea from a cold seep at offshore SW Taiwan.</title>
        <authorList>
            <person name="Chen Y.-W."/>
            <person name="Chen S.-C."/>
            <person name="Lai M.-C."/>
        </authorList>
    </citation>
    <scope>NUCLEOTIDE SEQUENCE [LARGE SCALE GENOMIC DNA]</scope>
    <source>
        <strain evidence="2 3">YWC-01</strain>
    </source>
</reference>
<dbReference type="PANTHER" id="PTHR43685">
    <property type="entry name" value="GLYCOSYLTRANSFERASE"/>
    <property type="match status" value="1"/>
</dbReference>
<name>A0ABU3Z2Q8_9EURY</name>
<sequence>MSEIPAVSIVIPLYNKGPHIARALNSVLAQTIQDFEVIVVDGSTDDGAEVVRGFEDSRIQLIQEENQGVSAARNQGIAAARAELVAFLDADDEWMPRHLETLLRLRDNYPEAGAYGTARLTIMEDSTVRVSSYSDDIPPEPWEGLLSNYFRDAVLGTPPLLTSIVAVPRCILNEMGGFNIDAWYGEDADLWGRIALKYPIAFSWDGMGIYHEDALNRSSNEKKSIQEHVFVTSARNALQAGEVAPEMKKDLLEYVASRQIQIALRNLEAGRPDLVRDSLKGCKTRYQWKSKYWALFWAHAPSRIYLLLKPHKIIRVLTSCRSRIKGVSAGKQGFKTPD</sequence>
<dbReference type="InterPro" id="IPR050834">
    <property type="entry name" value="Glycosyltransf_2"/>
</dbReference>
<dbReference type="PANTHER" id="PTHR43685:SF11">
    <property type="entry name" value="GLYCOSYLTRANSFERASE TAGX-RELATED"/>
    <property type="match status" value="1"/>
</dbReference>
<accession>A0ABU3Z2Q8</accession>
<dbReference type="Proteomes" id="UP001273768">
    <property type="component" value="Unassembled WGS sequence"/>
</dbReference>
<organism evidence="2 3">
    <name type="scientific">Methanoculleus nereidis</name>
    <dbReference type="NCBI Taxonomy" id="2735141"/>
    <lineage>
        <taxon>Archaea</taxon>
        <taxon>Methanobacteriati</taxon>
        <taxon>Methanobacteriota</taxon>
        <taxon>Stenosarchaea group</taxon>
        <taxon>Methanomicrobia</taxon>
        <taxon>Methanomicrobiales</taxon>
        <taxon>Methanomicrobiaceae</taxon>
        <taxon>Methanoculleus</taxon>
    </lineage>
</organism>
<dbReference type="Pfam" id="PF00535">
    <property type="entry name" value="Glycos_transf_2"/>
    <property type="match status" value="1"/>
</dbReference>
<keyword evidence="3" id="KW-1185">Reference proteome</keyword>
<dbReference type="InterPro" id="IPR001173">
    <property type="entry name" value="Glyco_trans_2-like"/>
</dbReference>
<protein>
    <submittedName>
        <fullName evidence="2">Glycosyltransferase family 2 protein</fullName>
    </submittedName>
</protein>
<dbReference type="CDD" id="cd00761">
    <property type="entry name" value="Glyco_tranf_GTA_type"/>
    <property type="match status" value="1"/>
</dbReference>
<dbReference type="RefSeq" id="WP_317296282.1">
    <property type="nucleotide sequence ID" value="NZ_JABFFQ010000005.1"/>
</dbReference>
<comment type="caution">
    <text evidence="2">The sequence shown here is derived from an EMBL/GenBank/DDBJ whole genome shotgun (WGS) entry which is preliminary data.</text>
</comment>
<dbReference type="SUPFAM" id="SSF53448">
    <property type="entry name" value="Nucleotide-diphospho-sugar transferases"/>
    <property type="match status" value="1"/>
</dbReference>
<dbReference type="InterPro" id="IPR029044">
    <property type="entry name" value="Nucleotide-diphossugar_trans"/>
</dbReference>